<gene>
    <name evidence="2" type="ORF">H8S62_02000</name>
</gene>
<keyword evidence="3" id="KW-1185">Reference proteome</keyword>
<evidence type="ECO:0000313" key="2">
    <source>
        <dbReference type="EMBL" id="MBC5735784.1"/>
    </source>
</evidence>
<dbReference type="GO" id="GO:0016810">
    <property type="term" value="F:hydrolase activity, acting on carbon-nitrogen (but not peptide) bonds"/>
    <property type="evidence" value="ECO:0007669"/>
    <property type="project" value="InterPro"/>
</dbReference>
<sequence>MKKVLITNCGPIMTGDIACPIASGEVIWAEDGVIRYIGAARTELIHTADEILDAKGLFVSPSMIDAHSHMPINDYLPQYKACDIVEDYMGGGITSMLSLGARMPGLPSTVDGSKALAILGKEMWENHRVRGARIQGGALMLVDGLEDHDFAQMAAAGVNMIAEVGHGPVKDIQQAARLTRMAKANGFIVPAHSGGPSSRDCAGYDADALFAIGPDVICHLNGGPTPMSDGDIFRVIRAGDFYYDLTADGNMRTLVNIVEECSSAGKLGRLMIGTNTPSAAGYSPMGIWMGLAAVCNGKRDLDPALCICMGTGNVADCYGLDYGKVKVGYRADLLFLQAAYPATDLNATLKAGDMPAIGCVMIDGQVVMDSCKNCPGPDRRPSYIRR</sequence>
<dbReference type="Pfam" id="PF01979">
    <property type="entry name" value="Amidohydro_1"/>
    <property type="match status" value="1"/>
</dbReference>
<name>A0A8J6MC11_9FIRM</name>
<dbReference type="Gene3D" id="3.20.20.140">
    <property type="entry name" value="Metal-dependent hydrolases"/>
    <property type="match status" value="1"/>
</dbReference>
<dbReference type="InterPro" id="IPR006680">
    <property type="entry name" value="Amidohydro-rel"/>
</dbReference>
<protein>
    <submittedName>
        <fullName evidence="2">Amidohydrolase family protein</fullName>
    </submittedName>
</protein>
<dbReference type="RefSeq" id="WP_186918315.1">
    <property type="nucleotide sequence ID" value="NZ_JACOPQ010000001.1"/>
</dbReference>
<proteinExistence type="predicted"/>
<feature type="domain" description="Amidohydrolase-related" evidence="1">
    <location>
        <begin position="259"/>
        <end position="367"/>
    </location>
</feature>
<dbReference type="InterPro" id="IPR032466">
    <property type="entry name" value="Metal_Hydrolase"/>
</dbReference>
<organism evidence="2 3">
    <name type="scientific">Lawsonibacter faecis</name>
    <dbReference type="NCBI Taxonomy" id="2763052"/>
    <lineage>
        <taxon>Bacteria</taxon>
        <taxon>Bacillati</taxon>
        <taxon>Bacillota</taxon>
        <taxon>Clostridia</taxon>
        <taxon>Eubacteriales</taxon>
        <taxon>Oscillospiraceae</taxon>
        <taxon>Lawsonibacter</taxon>
    </lineage>
</organism>
<dbReference type="PANTHER" id="PTHR43135:SF3">
    <property type="entry name" value="ALPHA-D-RIBOSE 1-METHYLPHOSPHONATE 5-TRIPHOSPHATE DIPHOSPHATASE"/>
    <property type="match status" value="1"/>
</dbReference>
<accession>A0A8J6MC11</accession>
<dbReference type="PANTHER" id="PTHR43135">
    <property type="entry name" value="ALPHA-D-RIBOSE 1-METHYLPHOSPHONATE 5-TRIPHOSPHATE DIPHOSPHATASE"/>
    <property type="match status" value="1"/>
</dbReference>
<dbReference type="Proteomes" id="UP000607645">
    <property type="component" value="Unassembled WGS sequence"/>
</dbReference>
<dbReference type="AlphaFoldDB" id="A0A8J6MC11"/>
<dbReference type="EMBL" id="JACOPQ010000001">
    <property type="protein sequence ID" value="MBC5735784.1"/>
    <property type="molecule type" value="Genomic_DNA"/>
</dbReference>
<evidence type="ECO:0000259" key="1">
    <source>
        <dbReference type="Pfam" id="PF01979"/>
    </source>
</evidence>
<evidence type="ECO:0000313" key="3">
    <source>
        <dbReference type="Proteomes" id="UP000607645"/>
    </source>
</evidence>
<reference evidence="2" key="1">
    <citation type="submission" date="2020-08" db="EMBL/GenBank/DDBJ databases">
        <title>Genome public.</title>
        <authorList>
            <person name="Liu C."/>
            <person name="Sun Q."/>
        </authorList>
    </citation>
    <scope>NUCLEOTIDE SEQUENCE</scope>
    <source>
        <strain evidence="2">NSJ-52</strain>
    </source>
</reference>
<dbReference type="InterPro" id="IPR011059">
    <property type="entry name" value="Metal-dep_hydrolase_composite"/>
</dbReference>
<dbReference type="Gene3D" id="2.30.40.10">
    <property type="entry name" value="Urease, subunit C, domain 1"/>
    <property type="match status" value="1"/>
</dbReference>
<comment type="caution">
    <text evidence="2">The sequence shown here is derived from an EMBL/GenBank/DDBJ whole genome shotgun (WGS) entry which is preliminary data.</text>
</comment>
<dbReference type="InterPro" id="IPR051781">
    <property type="entry name" value="Metallo-dep_Hydrolase"/>
</dbReference>
<dbReference type="SUPFAM" id="SSF51338">
    <property type="entry name" value="Composite domain of metallo-dependent hydrolases"/>
    <property type="match status" value="1"/>
</dbReference>
<dbReference type="SUPFAM" id="SSF51556">
    <property type="entry name" value="Metallo-dependent hydrolases"/>
    <property type="match status" value="1"/>
</dbReference>